<dbReference type="EMBL" id="AEVS01000063">
    <property type="protein sequence ID" value="EGA65704.1"/>
    <property type="molecule type" value="Genomic_DNA"/>
</dbReference>
<dbReference type="InterPro" id="IPR035985">
    <property type="entry name" value="Ubiquitin-activating_enz"/>
</dbReference>
<dbReference type="Proteomes" id="UP000004371">
    <property type="component" value="Unassembled WGS sequence"/>
</dbReference>
<dbReference type="GO" id="GO:0016779">
    <property type="term" value="F:nucleotidyltransferase activity"/>
    <property type="evidence" value="ECO:0007669"/>
    <property type="project" value="TreeGrafter"/>
</dbReference>
<dbReference type="GO" id="GO:0005829">
    <property type="term" value="C:cytosol"/>
    <property type="evidence" value="ECO:0007669"/>
    <property type="project" value="TreeGrafter"/>
</dbReference>
<evidence type="ECO:0000259" key="2">
    <source>
        <dbReference type="Pfam" id="PF00899"/>
    </source>
</evidence>
<protein>
    <submittedName>
        <fullName evidence="3">ThiF protein</fullName>
    </submittedName>
</protein>
<dbReference type="AlphaFoldDB" id="E8LUG1"/>
<dbReference type="GO" id="GO:0008146">
    <property type="term" value="F:sulfotransferase activity"/>
    <property type="evidence" value="ECO:0007669"/>
    <property type="project" value="TreeGrafter"/>
</dbReference>
<accession>E8LUG1</accession>
<dbReference type="PANTHER" id="PTHR10953:SF240">
    <property type="entry name" value="SULFUR CARRIER PROTEIN THIS ADENYLYLTRANSFERASE"/>
    <property type="match status" value="1"/>
</dbReference>
<dbReference type="STRING" id="945543.VIBR0546_10654"/>
<keyword evidence="4" id="KW-1185">Reference proteome</keyword>
<dbReference type="CDD" id="cd00757">
    <property type="entry name" value="ThiF_MoeB_HesA_family"/>
    <property type="match status" value="1"/>
</dbReference>
<organism evidence="3 4">
    <name type="scientific">Vibrio brasiliensis LMG 20546</name>
    <dbReference type="NCBI Taxonomy" id="945543"/>
    <lineage>
        <taxon>Bacteria</taxon>
        <taxon>Pseudomonadati</taxon>
        <taxon>Pseudomonadota</taxon>
        <taxon>Gammaproteobacteria</taxon>
        <taxon>Vibrionales</taxon>
        <taxon>Vibrionaceae</taxon>
        <taxon>Vibrio</taxon>
        <taxon>Vibrio oreintalis group</taxon>
    </lineage>
</organism>
<feature type="domain" description="THIF-type NAD/FAD binding fold" evidence="2">
    <location>
        <begin position="10"/>
        <end position="249"/>
    </location>
</feature>
<dbReference type="Gene3D" id="3.40.50.720">
    <property type="entry name" value="NAD(P)-binding Rossmann-like Domain"/>
    <property type="match status" value="1"/>
</dbReference>
<dbReference type="InterPro" id="IPR000594">
    <property type="entry name" value="ThiF_NAD_FAD-bd"/>
</dbReference>
<sequence length="266" mass="29067">MLSDQAFVRYQRQIALPEIGESGQRDLNNAHVLIIGCGGLGSAASLYLASAGVGKLVIVDDDKVEASNLQRQIIYRQNQIGQLKTTAASDQLLAVNPDTRIRTLDKRMDKPQLELEVMLADVVLDCSDNMPTRQMVNQVCFEQNTPLITAAAIGWQGQFSVFDYRDGESKANACYRCLFPFNELKQASKCSDSGVLGPVVGTLGNYQAIAAIQLLATGQFIVATEMLHLFNGLTLEWKTLAISQDSHCSVCGTSEQDANYLCEKPL</sequence>
<dbReference type="PANTHER" id="PTHR10953">
    <property type="entry name" value="UBIQUITIN-ACTIVATING ENZYME E1"/>
    <property type="match status" value="1"/>
</dbReference>
<reference evidence="3 4" key="1">
    <citation type="journal article" date="2012" name="Int. J. Syst. Evol. Microbiol.">
        <title>Vibrio caribbeanicus sp. nov., isolated from the marine sponge Scleritoderma cyanea.</title>
        <authorList>
            <person name="Hoffmann M."/>
            <person name="Monday S.R."/>
            <person name="Allard M.W."/>
            <person name="Strain E.A."/>
            <person name="Whittaker P."/>
            <person name="Naum M."/>
            <person name="McCarthy P.J."/>
            <person name="Lopez J.V."/>
            <person name="Fischer M."/>
            <person name="Brown E.W."/>
        </authorList>
    </citation>
    <scope>NUCLEOTIDE SEQUENCE [LARGE SCALE GENOMIC DNA]</scope>
    <source>
        <strain evidence="3 4">LMG 20546</strain>
    </source>
</reference>
<dbReference type="GO" id="GO:0008641">
    <property type="term" value="F:ubiquitin-like modifier activating enzyme activity"/>
    <property type="evidence" value="ECO:0007669"/>
    <property type="project" value="InterPro"/>
</dbReference>
<dbReference type="GO" id="GO:0004792">
    <property type="term" value="F:thiosulfate-cyanide sulfurtransferase activity"/>
    <property type="evidence" value="ECO:0007669"/>
    <property type="project" value="TreeGrafter"/>
</dbReference>
<evidence type="ECO:0000256" key="1">
    <source>
        <dbReference type="ARBA" id="ARBA00009919"/>
    </source>
</evidence>
<gene>
    <name evidence="3" type="ORF">VIBR0546_10654</name>
</gene>
<name>E8LUG1_9VIBR</name>
<comment type="similarity">
    <text evidence="1">Belongs to the HesA/MoeB/ThiF family.</text>
</comment>
<dbReference type="NCBIfam" id="NF004281">
    <property type="entry name" value="PRK05690.1"/>
    <property type="match status" value="1"/>
</dbReference>
<dbReference type="InterPro" id="IPR045886">
    <property type="entry name" value="ThiF/MoeB/HesA"/>
</dbReference>
<dbReference type="SUPFAM" id="SSF69572">
    <property type="entry name" value="Activating enzymes of the ubiquitin-like proteins"/>
    <property type="match status" value="1"/>
</dbReference>
<dbReference type="RefSeq" id="WP_006879471.1">
    <property type="nucleotide sequence ID" value="NZ_AEVS01000063.1"/>
</dbReference>
<dbReference type="OrthoDB" id="9804286at2"/>
<evidence type="ECO:0000313" key="4">
    <source>
        <dbReference type="Proteomes" id="UP000004371"/>
    </source>
</evidence>
<proteinExistence type="inferred from homology"/>
<dbReference type="eggNOG" id="COG0476">
    <property type="taxonomic scope" value="Bacteria"/>
</dbReference>
<comment type="caution">
    <text evidence="3">The sequence shown here is derived from an EMBL/GenBank/DDBJ whole genome shotgun (WGS) entry which is preliminary data.</text>
</comment>
<dbReference type="Pfam" id="PF00899">
    <property type="entry name" value="ThiF"/>
    <property type="match status" value="1"/>
</dbReference>
<dbReference type="FunFam" id="3.40.50.720:FF:000080">
    <property type="entry name" value="Thiazole biosynthesis adenylyltransferase ThiF"/>
    <property type="match status" value="1"/>
</dbReference>
<evidence type="ECO:0000313" key="3">
    <source>
        <dbReference type="EMBL" id="EGA65704.1"/>
    </source>
</evidence>